<dbReference type="Proteomes" id="UP000075243">
    <property type="component" value="Chromosome 1"/>
</dbReference>
<dbReference type="OMA" id="HHIFDEA"/>
<dbReference type="AlphaFoldDB" id="A0A151U9X4"/>
<dbReference type="STRING" id="3821.A0A151U9X4"/>
<dbReference type="GO" id="GO:0004523">
    <property type="term" value="F:RNA-DNA hybrid ribonuclease activity"/>
    <property type="evidence" value="ECO:0007669"/>
    <property type="project" value="InterPro"/>
</dbReference>
<proteinExistence type="predicted"/>
<organism evidence="3 4">
    <name type="scientific">Cajanus cajan</name>
    <name type="common">Pigeon pea</name>
    <name type="synonym">Cajanus indicus</name>
    <dbReference type="NCBI Taxonomy" id="3821"/>
    <lineage>
        <taxon>Eukaryota</taxon>
        <taxon>Viridiplantae</taxon>
        <taxon>Streptophyta</taxon>
        <taxon>Embryophyta</taxon>
        <taxon>Tracheophyta</taxon>
        <taxon>Spermatophyta</taxon>
        <taxon>Magnoliopsida</taxon>
        <taxon>eudicotyledons</taxon>
        <taxon>Gunneridae</taxon>
        <taxon>Pentapetalae</taxon>
        <taxon>rosids</taxon>
        <taxon>fabids</taxon>
        <taxon>Fabales</taxon>
        <taxon>Fabaceae</taxon>
        <taxon>Papilionoideae</taxon>
        <taxon>50 kb inversion clade</taxon>
        <taxon>NPAAA clade</taxon>
        <taxon>indigoferoid/millettioid clade</taxon>
        <taxon>Phaseoleae</taxon>
        <taxon>Cajanus</taxon>
    </lineage>
</organism>
<reference evidence="3 4" key="1">
    <citation type="journal article" date="2012" name="Nat. Biotechnol.">
        <title>Draft genome sequence of pigeonpea (Cajanus cajan), an orphan legume crop of resource-poor farmers.</title>
        <authorList>
            <person name="Varshney R.K."/>
            <person name="Chen W."/>
            <person name="Li Y."/>
            <person name="Bharti A.K."/>
            <person name="Saxena R.K."/>
            <person name="Schlueter J.A."/>
            <person name="Donoghue M.T."/>
            <person name="Azam S."/>
            <person name="Fan G."/>
            <person name="Whaley A.M."/>
            <person name="Farmer A.D."/>
            <person name="Sheridan J."/>
            <person name="Iwata A."/>
            <person name="Tuteja R."/>
            <person name="Penmetsa R.V."/>
            <person name="Wu W."/>
            <person name="Upadhyaya H.D."/>
            <person name="Yang S.P."/>
            <person name="Shah T."/>
            <person name="Saxena K.B."/>
            <person name="Michael T."/>
            <person name="McCombie W.R."/>
            <person name="Yang B."/>
            <person name="Zhang G."/>
            <person name="Yang H."/>
            <person name="Wang J."/>
            <person name="Spillane C."/>
            <person name="Cook D.R."/>
            <person name="May G.D."/>
            <person name="Xu X."/>
            <person name="Jackson S.A."/>
        </authorList>
    </citation>
    <scope>NUCLEOTIDE SEQUENCE [LARGE SCALE GENOMIC DNA]</scope>
    <source>
        <strain evidence="4">cv. Asha</strain>
    </source>
</reference>
<dbReference type="PANTHER" id="PTHR33116:SF86">
    <property type="entry name" value="REVERSE TRANSCRIPTASE DOMAIN-CONTAINING PROTEIN"/>
    <property type="match status" value="1"/>
</dbReference>
<evidence type="ECO:0000313" key="4">
    <source>
        <dbReference type="Proteomes" id="UP000075243"/>
    </source>
</evidence>
<dbReference type="Pfam" id="PF13966">
    <property type="entry name" value="zf-RVT"/>
    <property type="match status" value="1"/>
</dbReference>
<name>A0A151U9X4_CAJCA</name>
<keyword evidence="4" id="KW-1185">Reference proteome</keyword>
<gene>
    <name evidence="3" type="ORF">KK1_020331</name>
</gene>
<dbReference type="CDD" id="cd06222">
    <property type="entry name" value="RNase_H_like"/>
    <property type="match status" value="1"/>
</dbReference>
<sequence length="682" mass="77621">MFADDVYLFFKATHQEAQTVSNIIKCFENATGHVVNLDKSDVVFSKNTPIELRSTITDVLGVQENSTPDKYLGLPSFIGRNKREAFKFVKDRIWKRINSWSSKLISKAGKEIFVKSILQVFPTYTMSIFLLPHSVTDSLEKMVNTFWWSSNGSNKKGINWLNWNNLSTPRKDGGLGFKNLDTFNMALLSKQVWCILTNPEALVIRLLKAKYFPDKSILEANLGHNPSYTWKSFWKAKHFLNDGLRWKIGSGKSISIWNEPWILHNQTYIKSPSCTNDVYKHLHVSDLISSDTLEWNHNIIHHIFDEATTKDILATPVYSHCTDDSYVWKWSNDGCFTVRSAYKAITSSLLPTNTMDPDKTWNIIWSLPIPAKVKHHTWRVYKNILPTRAQLQKKGVSCPISCPRCDVGIESSWHALFGCYDARICWLASNLKDKMSSNIDQANGTSDLVNKILNLWSKSDAADFCMMMWSIWTSRNNLLWKDMPWNTLEVVHRARNSRQNWTLANQRPLDARGIPGPTPTTQWSPPPHGSYKCNFATFPNPDENTFGIGLCIRDSLGSFVGARTLKIPGLPPASIRDAIALMQAIILASENQYSPILFESSSSRIENFLLHPNLKDRTEFSDIMNHCRNKISSCANFNVSFTHRSANLVASNLAKASKCYANLKDFAYIPNCIFSLFVNELS</sequence>
<evidence type="ECO:0000259" key="1">
    <source>
        <dbReference type="Pfam" id="PF13456"/>
    </source>
</evidence>
<dbReference type="InterPro" id="IPR002156">
    <property type="entry name" value="RNaseH_domain"/>
</dbReference>
<protein>
    <submittedName>
        <fullName evidence="3">Ribonuclease H protein At1g65750</fullName>
    </submittedName>
</protein>
<dbReference type="PANTHER" id="PTHR33116">
    <property type="entry name" value="REVERSE TRANSCRIPTASE ZINC-BINDING DOMAIN-CONTAINING PROTEIN-RELATED-RELATED"/>
    <property type="match status" value="1"/>
</dbReference>
<feature type="domain" description="Reverse transcriptase zinc-binding" evidence="2">
    <location>
        <begin position="336"/>
        <end position="426"/>
    </location>
</feature>
<feature type="domain" description="RNase H type-1" evidence="1">
    <location>
        <begin position="543"/>
        <end position="656"/>
    </location>
</feature>
<evidence type="ECO:0000259" key="2">
    <source>
        <dbReference type="Pfam" id="PF13966"/>
    </source>
</evidence>
<dbReference type="EMBL" id="CM003603">
    <property type="protein sequence ID" value="KYP76107.1"/>
    <property type="molecule type" value="Genomic_DNA"/>
</dbReference>
<evidence type="ECO:0000313" key="3">
    <source>
        <dbReference type="EMBL" id="KYP76107.1"/>
    </source>
</evidence>
<dbReference type="Gramene" id="C.cajan_19749.t">
    <property type="protein sequence ID" value="C.cajan_19749.t.cds1"/>
    <property type="gene ID" value="C.cajan_19749"/>
</dbReference>
<dbReference type="InterPro" id="IPR044730">
    <property type="entry name" value="RNase_H-like_dom_plant"/>
</dbReference>
<dbReference type="GO" id="GO:0003676">
    <property type="term" value="F:nucleic acid binding"/>
    <property type="evidence" value="ECO:0007669"/>
    <property type="project" value="InterPro"/>
</dbReference>
<dbReference type="Pfam" id="PF13456">
    <property type="entry name" value="RVT_3"/>
    <property type="match status" value="1"/>
</dbReference>
<dbReference type="InterPro" id="IPR026960">
    <property type="entry name" value="RVT-Znf"/>
</dbReference>
<accession>A0A151U9X4</accession>